<dbReference type="EMBL" id="JANPWB010000011">
    <property type="protein sequence ID" value="KAJ1124427.1"/>
    <property type="molecule type" value="Genomic_DNA"/>
</dbReference>
<feature type="region of interest" description="Disordered" evidence="1">
    <location>
        <begin position="68"/>
        <end position="92"/>
    </location>
</feature>
<comment type="caution">
    <text evidence="2">The sequence shown here is derived from an EMBL/GenBank/DDBJ whole genome shotgun (WGS) entry which is preliminary data.</text>
</comment>
<dbReference type="Proteomes" id="UP001066276">
    <property type="component" value="Chromosome 7"/>
</dbReference>
<sequence>MTRSGCDVGGGGVEIARWSRHNSCTGHYLNRDGAGPCTAAIRDERPARAQRSKTHSPASCLVRSRKWAAGPGAGTGDRRGWGDMLRASPLQR</sequence>
<evidence type="ECO:0000313" key="2">
    <source>
        <dbReference type="EMBL" id="KAJ1124427.1"/>
    </source>
</evidence>
<organism evidence="2 3">
    <name type="scientific">Pleurodeles waltl</name>
    <name type="common">Iberian ribbed newt</name>
    <dbReference type="NCBI Taxonomy" id="8319"/>
    <lineage>
        <taxon>Eukaryota</taxon>
        <taxon>Metazoa</taxon>
        <taxon>Chordata</taxon>
        <taxon>Craniata</taxon>
        <taxon>Vertebrata</taxon>
        <taxon>Euteleostomi</taxon>
        <taxon>Amphibia</taxon>
        <taxon>Batrachia</taxon>
        <taxon>Caudata</taxon>
        <taxon>Salamandroidea</taxon>
        <taxon>Salamandridae</taxon>
        <taxon>Pleurodelinae</taxon>
        <taxon>Pleurodeles</taxon>
    </lineage>
</organism>
<proteinExistence type="predicted"/>
<evidence type="ECO:0000313" key="3">
    <source>
        <dbReference type="Proteomes" id="UP001066276"/>
    </source>
</evidence>
<evidence type="ECO:0000256" key="1">
    <source>
        <dbReference type="SAM" id="MobiDB-lite"/>
    </source>
</evidence>
<name>A0AAV7PB09_PLEWA</name>
<keyword evidence="3" id="KW-1185">Reference proteome</keyword>
<reference evidence="2" key="1">
    <citation type="journal article" date="2022" name="bioRxiv">
        <title>Sequencing and chromosome-scale assembly of the giantPleurodeles waltlgenome.</title>
        <authorList>
            <person name="Brown T."/>
            <person name="Elewa A."/>
            <person name="Iarovenko S."/>
            <person name="Subramanian E."/>
            <person name="Araus A.J."/>
            <person name="Petzold A."/>
            <person name="Susuki M."/>
            <person name="Suzuki K.-i.T."/>
            <person name="Hayashi T."/>
            <person name="Toyoda A."/>
            <person name="Oliveira C."/>
            <person name="Osipova E."/>
            <person name="Leigh N.D."/>
            <person name="Simon A."/>
            <person name="Yun M.H."/>
        </authorList>
    </citation>
    <scope>NUCLEOTIDE SEQUENCE</scope>
    <source>
        <strain evidence="2">20211129_DDA</strain>
        <tissue evidence="2">Liver</tissue>
    </source>
</reference>
<gene>
    <name evidence="2" type="ORF">NDU88_002888</name>
</gene>
<accession>A0AAV7PB09</accession>
<dbReference type="AlphaFoldDB" id="A0AAV7PB09"/>
<protein>
    <submittedName>
        <fullName evidence="2">Uncharacterized protein</fullName>
    </submittedName>
</protein>